<evidence type="ECO:0000256" key="3">
    <source>
        <dbReference type="PROSITE-ProRule" id="PRU01191"/>
    </source>
</evidence>
<dbReference type="InterPro" id="IPR005202">
    <property type="entry name" value="TF_GRAS"/>
</dbReference>
<dbReference type="Pfam" id="PF03514">
    <property type="entry name" value="GRAS"/>
    <property type="match status" value="1"/>
</dbReference>
<evidence type="ECO:0000256" key="1">
    <source>
        <dbReference type="ARBA" id="ARBA00023015"/>
    </source>
</evidence>
<sequence length="387" mass="44081">EEQAVDLNALLQRCAGAVAVRDTRAASDLLIRIRQHSSPRGGPAERVAHHFAVGLDARLAGEGTELYAASSANRIYAAEMLRAYKALIHAAPFRRVSNMLANKTVWRAAVEARAKKLHVIDFGILYGFQWPCLIHILSTMAGGPLKLRLTGIDFPQPGFRPAERVAQSGVRLAKYCRRFGVPFEYNAIARKWETITVEDLKIEEGELLVVNTLYRFKNVPNESSSVMTVSSSPRDTVLSLINKINPDLFILGVTNGTLDSPFFVTRFREALFQYSCLFDMLDATMKREDEDRLFLEGHLYRMEALNIVACEGTQRVERPETYKQWHARTKRAGLRQLPFYEEDLKYIMSKVKEDYHRDFSLAEDGKWFLQGWKGRVLYAMSIWKPAN</sequence>
<keyword evidence="5" id="KW-1185">Reference proteome</keyword>
<reference evidence="4 5" key="1">
    <citation type="journal article" date="2013" name="BMC Genomics">
        <title>The miniature genome of a carnivorous plant Genlisea aurea contains a low number of genes and short non-coding sequences.</title>
        <authorList>
            <person name="Leushkin E.V."/>
            <person name="Sutormin R.A."/>
            <person name="Nabieva E.R."/>
            <person name="Penin A.A."/>
            <person name="Kondrashov A.S."/>
            <person name="Logacheva M.D."/>
        </authorList>
    </citation>
    <scope>NUCLEOTIDE SEQUENCE [LARGE SCALE GENOMIC DNA]</scope>
</reference>
<feature type="non-terminal residue" evidence="4">
    <location>
        <position position="387"/>
    </location>
</feature>
<comment type="similarity">
    <text evidence="3">Belongs to the GRAS family.</text>
</comment>
<organism evidence="4 5">
    <name type="scientific">Genlisea aurea</name>
    <dbReference type="NCBI Taxonomy" id="192259"/>
    <lineage>
        <taxon>Eukaryota</taxon>
        <taxon>Viridiplantae</taxon>
        <taxon>Streptophyta</taxon>
        <taxon>Embryophyta</taxon>
        <taxon>Tracheophyta</taxon>
        <taxon>Spermatophyta</taxon>
        <taxon>Magnoliopsida</taxon>
        <taxon>eudicotyledons</taxon>
        <taxon>Gunneridae</taxon>
        <taxon>Pentapetalae</taxon>
        <taxon>asterids</taxon>
        <taxon>lamiids</taxon>
        <taxon>Lamiales</taxon>
        <taxon>Lentibulariaceae</taxon>
        <taxon>Genlisea</taxon>
    </lineage>
</organism>
<feature type="region of interest" description="SAW" evidence="3">
    <location>
        <begin position="309"/>
        <end position="384"/>
    </location>
</feature>
<gene>
    <name evidence="4" type="ORF">M569_00475</name>
</gene>
<proteinExistence type="inferred from homology"/>
<dbReference type="AlphaFoldDB" id="S8ENB5"/>
<accession>S8ENB5</accession>
<feature type="region of interest" description="Leucine repeat II (LRII)" evidence="3">
    <location>
        <begin position="167"/>
        <end position="199"/>
    </location>
</feature>
<keyword evidence="2" id="KW-0804">Transcription</keyword>
<evidence type="ECO:0000313" key="4">
    <source>
        <dbReference type="EMBL" id="EPS74277.1"/>
    </source>
</evidence>
<comment type="caution">
    <text evidence="3">Lacks conserved residue(s) required for the propagation of feature annotation.</text>
</comment>
<protein>
    <submittedName>
        <fullName evidence="4">Uncharacterized protein</fullName>
    </submittedName>
</protein>
<dbReference type="PANTHER" id="PTHR31636">
    <property type="entry name" value="OSJNBA0084A10.13 PROTEIN-RELATED"/>
    <property type="match status" value="1"/>
</dbReference>
<evidence type="ECO:0000256" key="2">
    <source>
        <dbReference type="ARBA" id="ARBA00023163"/>
    </source>
</evidence>
<evidence type="ECO:0000313" key="5">
    <source>
        <dbReference type="Proteomes" id="UP000015453"/>
    </source>
</evidence>
<feature type="region of interest" description="Leucine repeat I (LRI)" evidence="3">
    <location>
        <begin position="5"/>
        <end position="65"/>
    </location>
</feature>
<comment type="caution">
    <text evidence="4">The sequence shown here is derived from an EMBL/GenBank/DDBJ whole genome shotgun (WGS) entry which is preliminary data.</text>
</comment>
<name>S8ENB5_9LAMI</name>
<dbReference type="PROSITE" id="PS50985">
    <property type="entry name" value="GRAS"/>
    <property type="match status" value="1"/>
</dbReference>
<feature type="non-terminal residue" evidence="4">
    <location>
        <position position="1"/>
    </location>
</feature>
<feature type="short sequence motif" description="VHIID" evidence="3">
    <location>
        <begin position="117"/>
        <end position="121"/>
    </location>
</feature>
<dbReference type="OrthoDB" id="47276at2759"/>
<keyword evidence="1" id="KW-0805">Transcription regulation</keyword>
<dbReference type="EMBL" id="AUSU01000123">
    <property type="protein sequence ID" value="EPS74277.1"/>
    <property type="molecule type" value="Genomic_DNA"/>
</dbReference>
<dbReference type="Proteomes" id="UP000015453">
    <property type="component" value="Unassembled WGS sequence"/>
</dbReference>